<dbReference type="Pfam" id="PF07727">
    <property type="entry name" value="RVT_2"/>
    <property type="match status" value="1"/>
</dbReference>
<dbReference type="Proteomes" id="UP000765509">
    <property type="component" value="Unassembled WGS sequence"/>
</dbReference>
<comment type="caution">
    <text evidence="2">The sequence shown here is derived from an EMBL/GenBank/DDBJ whole genome shotgun (WGS) entry which is preliminary data.</text>
</comment>
<evidence type="ECO:0000259" key="1">
    <source>
        <dbReference type="Pfam" id="PF07727"/>
    </source>
</evidence>
<name>A0A9Q3F7N3_9BASI</name>
<dbReference type="AlphaFoldDB" id="A0A9Q3F7N3"/>
<protein>
    <recommendedName>
        <fullName evidence="1">Reverse transcriptase Ty1/copia-type domain-containing protein</fullName>
    </recommendedName>
</protein>
<organism evidence="2 3">
    <name type="scientific">Austropuccinia psidii MF-1</name>
    <dbReference type="NCBI Taxonomy" id="1389203"/>
    <lineage>
        <taxon>Eukaryota</taxon>
        <taxon>Fungi</taxon>
        <taxon>Dikarya</taxon>
        <taxon>Basidiomycota</taxon>
        <taxon>Pucciniomycotina</taxon>
        <taxon>Pucciniomycetes</taxon>
        <taxon>Pucciniales</taxon>
        <taxon>Sphaerophragmiaceae</taxon>
        <taxon>Austropuccinia</taxon>
    </lineage>
</organism>
<feature type="domain" description="Reverse transcriptase Ty1/copia-type" evidence="1">
    <location>
        <begin position="2"/>
        <end position="153"/>
    </location>
</feature>
<proteinExistence type="predicted"/>
<evidence type="ECO:0000313" key="3">
    <source>
        <dbReference type="Proteomes" id="UP000765509"/>
    </source>
</evidence>
<keyword evidence="3" id="KW-1185">Reference proteome</keyword>
<reference evidence="2" key="1">
    <citation type="submission" date="2021-03" db="EMBL/GenBank/DDBJ databases">
        <title>Draft genome sequence of rust myrtle Austropuccinia psidii MF-1, a brazilian biotype.</title>
        <authorList>
            <person name="Quecine M.C."/>
            <person name="Pachon D.M.R."/>
            <person name="Bonatelli M.L."/>
            <person name="Correr F.H."/>
            <person name="Franceschini L.M."/>
            <person name="Leite T.F."/>
            <person name="Margarido G.R.A."/>
            <person name="Almeida C.A."/>
            <person name="Ferrarezi J.A."/>
            <person name="Labate C.A."/>
        </authorList>
    </citation>
    <scope>NUCLEOTIDE SEQUENCE</scope>
    <source>
        <strain evidence="2">MF-1</strain>
    </source>
</reference>
<evidence type="ECO:0000313" key="2">
    <source>
        <dbReference type="EMBL" id="MBW0531921.1"/>
    </source>
</evidence>
<dbReference type="EMBL" id="AVOT02037249">
    <property type="protein sequence ID" value="MBW0531921.1"/>
    <property type="molecule type" value="Genomic_DNA"/>
</dbReference>
<gene>
    <name evidence="2" type="ORF">O181_071636</name>
</gene>
<dbReference type="InterPro" id="IPR013103">
    <property type="entry name" value="RVT_2"/>
</dbReference>
<accession>A0A9Q3F7N3</accession>
<sequence length="208" mass="24211">MNWEIKSFDVVTAYLQRNLSELIYVCPLKGYSAQPNRTLKLNKALCGLKQVRRCWWQHLKELFSEIWFQPNKDDQSTYSYEEGRYKALLWIHVDDGVLGASNATLMDNLRNRLQEKLSLKWDLGICSIFGIEVQREGNKFYLSQPALSKEICESHLSDIMAEKPLLDVILESGPEKQINKDYLSKIHMLLYLAQAKLLDIMFSLNYLA</sequence>